<dbReference type="EMBL" id="RBTH01000394">
    <property type="protein sequence ID" value="RMT38536.1"/>
    <property type="molecule type" value="Genomic_DNA"/>
</dbReference>
<dbReference type="AlphaFoldDB" id="A0A0Q0FBN9"/>
<sequence length="100" mass="10992">MANYEIRLSMEDFEGDGIPEILVQHWNGDEMDGMAYVTASDKYKGFDTVKSGADINEDGVTNTQDITAILALAQAYAVMNLSIKPKEEKTNDTGTEEPVN</sequence>
<accession>A0A0Q0FBN9</accession>
<evidence type="ECO:0000313" key="2">
    <source>
        <dbReference type="Proteomes" id="UP000268096"/>
    </source>
</evidence>
<comment type="caution">
    <text evidence="1">The sequence shown here is derived from an EMBL/GenBank/DDBJ whole genome shotgun (WGS) entry which is preliminary data.</text>
</comment>
<name>A0A0Q0FBN9_PSESX</name>
<gene>
    <name evidence="1" type="ORF">ALP48_02215</name>
</gene>
<dbReference type="RefSeq" id="WP_011266149.1">
    <property type="nucleotide sequence ID" value="NZ_LJRH01000083.1"/>
</dbReference>
<protein>
    <submittedName>
        <fullName evidence="1">Uncharacterized protein</fullName>
    </submittedName>
</protein>
<reference evidence="1 2" key="1">
    <citation type="submission" date="2018-08" db="EMBL/GenBank/DDBJ databases">
        <title>Recombination of ecologically and evolutionarily significant loci maintains genetic cohesion in the Pseudomonas syringae species complex.</title>
        <authorList>
            <person name="Dillon M."/>
            <person name="Thakur S."/>
            <person name="Almeida R.N.D."/>
            <person name="Weir B.S."/>
            <person name="Guttman D.S."/>
        </authorList>
    </citation>
    <scope>NUCLEOTIDE SEQUENCE [LARGE SCALE GENOMIC DNA]</scope>
    <source>
        <strain evidence="1 2">ICMP 16926</strain>
    </source>
</reference>
<dbReference type="Proteomes" id="UP000268096">
    <property type="component" value="Unassembled WGS sequence"/>
</dbReference>
<proteinExistence type="predicted"/>
<evidence type="ECO:0000313" key="1">
    <source>
        <dbReference type="EMBL" id="RMT38536.1"/>
    </source>
</evidence>
<organism evidence="1 2">
    <name type="scientific">Pseudomonas syringae pv. solidagae</name>
    <dbReference type="NCBI Taxonomy" id="264458"/>
    <lineage>
        <taxon>Bacteria</taxon>
        <taxon>Pseudomonadati</taxon>
        <taxon>Pseudomonadota</taxon>
        <taxon>Gammaproteobacteria</taxon>
        <taxon>Pseudomonadales</taxon>
        <taxon>Pseudomonadaceae</taxon>
        <taxon>Pseudomonas</taxon>
        <taxon>Pseudomonas syringae</taxon>
    </lineage>
</organism>